<protein>
    <submittedName>
        <fullName evidence="1">Uncharacterized protein</fullName>
    </submittedName>
</protein>
<keyword evidence="2" id="KW-1185">Reference proteome</keyword>
<organism evidence="1 2">
    <name type="scientific">Cryptolaemus montrouzieri</name>
    <dbReference type="NCBI Taxonomy" id="559131"/>
    <lineage>
        <taxon>Eukaryota</taxon>
        <taxon>Metazoa</taxon>
        <taxon>Ecdysozoa</taxon>
        <taxon>Arthropoda</taxon>
        <taxon>Hexapoda</taxon>
        <taxon>Insecta</taxon>
        <taxon>Pterygota</taxon>
        <taxon>Neoptera</taxon>
        <taxon>Endopterygota</taxon>
        <taxon>Coleoptera</taxon>
        <taxon>Polyphaga</taxon>
        <taxon>Cucujiformia</taxon>
        <taxon>Coccinelloidea</taxon>
        <taxon>Coccinellidae</taxon>
        <taxon>Scymninae</taxon>
        <taxon>Scymnini</taxon>
        <taxon>Cryptolaemus</taxon>
    </lineage>
</organism>
<sequence length="173" mass="19902">LKVQIDDLKTISKTLGNPKGIIHLEQEGVRVFYANDASRFILDKKLPHKRYNNTSQIIKIRNEDDLNERVTFFKKVNSQTQITPNMRKGSNITQKSPINEKHPKKAQQNQFKISILHQNVQSIGNAIDQLQSVIRDVPKENELNVICVTEHWKTKDQLKNYGIEGFGLASYCC</sequence>
<evidence type="ECO:0000313" key="2">
    <source>
        <dbReference type="Proteomes" id="UP001516400"/>
    </source>
</evidence>
<comment type="caution">
    <text evidence="1">The sequence shown here is derived from an EMBL/GenBank/DDBJ whole genome shotgun (WGS) entry which is preliminary data.</text>
</comment>
<accession>A0ABD2NMN6</accession>
<gene>
    <name evidence="1" type="ORF">HHI36_017241</name>
</gene>
<name>A0ABD2NMN6_9CUCU</name>
<dbReference type="Proteomes" id="UP001516400">
    <property type="component" value="Unassembled WGS sequence"/>
</dbReference>
<evidence type="ECO:0000313" key="1">
    <source>
        <dbReference type="EMBL" id="KAL3279732.1"/>
    </source>
</evidence>
<proteinExistence type="predicted"/>
<reference evidence="1 2" key="1">
    <citation type="journal article" date="2021" name="BMC Biol.">
        <title>Horizontally acquired antibacterial genes associated with adaptive radiation of ladybird beetles.</title>
        <authorList>
            <person name="Li H.S."/>
            <person name="Tang X.F."/>
            <person name="Huang Y.H."/>
            <person name="Xu Z.Y."/>
            <person name="Chen M.L."/>
            <person name="Du X.Y."/>
            <person name="Qiu B.Y."/>
            <person name="Chen P.T."/>
            <person name="Zhang W."/>
            <person name="Slipinski A."/>
            <person name="Escalona H.E."/>
            <person name="Waterhouse R.M."/>
            <person name="Zwick A."/>
            <person name="Pang H."/>
        </authorList>
    </citation>
    <scope>NUCLEOTIDE SEQUENCE [LARGE SCALE GENOMIC DNA]</scope>
    <source>
        <strain evidence="1">SYSU2018</strain>
    </source>
</reference>
<dbReference type="EMBL" id="JABFTP020000124">
    <property type="protein sequence ID" value="KAL3279732.1"/>
    <property type="molecule type" value="Genomic_DNA"/>
</dbReference>
<feature type="non-terminal residue" evidence="1">
    <location>
        <position position="1"/>
    </location>
</feature>
<dbReference type="AlphaFoldDB" id="A0ABD2NMN6"/>